<dbReference type="SMART" id="SM00926">
    <property type="entry name" value="Molybdop_Fe4S4"/>
    <property type="match status" value="1"/>
</dbReference>
<dbReference type="Gene3D" id="2.20.25.90">
    <property type="entry name" value="ADC-like domains"/>
    <property type="match status" value="1"/>
</dbReference>
<keyword evidence="8" id="KW-0408">Iron</keyword>
<comment type="caution">
    <text evidence="11">The sequence shown here is derived from an EMBL/GenBank/DDBJ whole genome shotgun (WGS) entry which is preliminary data.</text>
</comment>
<feature type="domain" description="4Fe-4S Mo/W bis-MGD-type" evidence="10">
    <location>
        <begin position="49"/>
        <end position="105"/>
    </location>
</feature>
<protein>
    <submittedName>
        <fullName evidence="11">Molybdopterin-dependent oxidoreductase</fullName>
    </submittedName>
</protein>
<keyword evidence="7" id="KW-0560">Oxidoreductase</keyword>
<sequence>MSGHKQEFLISRRGFLLGASALAASSIFTPNAITMAMAKAGMVYRPGEGEWLPSTCNGCTSFCAKQVYMLDGRALHIRGNEHSKVHGKSSCPRQYLALQELYDADRLKTPLLRTNPQKGRGIDPGFKPISWPEAINLIADKLMELRANDETHRYVALRGRYSELSDVLIKNFTAVLGSPNAITHSSLCAEADKFSSFFTEGDWGYRQYDIQDTRYILSFGVDPLSANRQVSYYSSAWGDMLDKAQVAIVDPRYSSSAAKADEWLPVIPGQDGALALALAHVILTEGLWHKPFVGDFTDPEQRFVTGQPVSAELFAERHTHGLVQWWNLELKDRTPEWAAPICGIPVEKIRRLAHKLGDAAPRVQIWRSRGIQMQQRGAYIGLACHALNGLLGAVDSKGGVLQYNKTFLTDFASGKEYADEIAKHGLKKEKIDRVGRLEWPALKKGESGAGVMTNVVADSILEEDPYLPKVLLGYFNNFAFSAPGAGRWEKALAKVPFVAHVSTHVSEFSWFSDLLLPAPHFMFERWGIQSTSGNRHSQVSITTPLVTSLGNDIGDETGLPWLLAEALAKRGYDAPLRYFQEQFKDPETGKSPANHAELGLFATKLMTQPLWDPAQYTNGDRFDGWEHFKKIGVWNSSPYSFESRWSKMKTATHKFEFYSETLKVALETHASKHGKSVNEVMNACHYTAEGELAYVPHYEPPFRFGDVEAYPMLFVDHKSRLNREGRSANTTWYQRNRDLDPGEKKNKDVVKINPLDAKSLGLSEGDLVKLTTVQGSITCEATLFEGVRPGTVAKAFGQGHWAYGRTAALEFGKLPRGGNNNDILPPAHEHLSGSAAYYGAIGVRVEKV</sequence>
<evidence type="ECO:0000256" key="4">
    <source>
        <dbReference type="ARBA" id="ARBA00022505"/>
    </source>
</evidence>
<dbReference type="InterPro" id="IPR006657">
    <property type="entry name" value="MoPterin_dinucl-bd_dom"/>
</dbReference>
<keyword evidence="3" id="KW-0004">4Fe-4S</keyword>
<evidence type="ECO:0000256" key="3">
    <source>
        <dbReference type="ARBA" id="ARBA00022485"/>
    </source>
</evidence>
<dbReference type="GO" id="GO:0043546">
    <property type="term" value="F:molybdopterin cofactor binding"/>
    <property type="evidence" value="ECO:0007669"/>
    <property type="project" value="InterPro"/>
</dbReference>
<dbReference type="Gene3D" id="3.30.2070.10">
    <property type="entry name" value="Formate dehydrogenase/DMSO reductase"/>
    <property type="match status" value="1"/>
</dbReference>
<keyword evidence="4" id="KW-0500">Molybdenum</keyword>
<comment type="cofactor">
    <cofactor evidence="1">
        <name>Mo-bis(molybdopterin guanine dinucleotide)</name>
        <dbReference type="ChEBI" id="CHEBI:60539"/>
    </cofactor>
</comment>
<reference evidence="11" key="1">
    <citation type="journal article" date="2018" name="Genome Biol.">
        <title>SKESA: strategic k-mer extension for scrupulous assemblies.</title>
        <authorList>
            <person name="Souvorov A."/>
            <person name="Agarwala R."/>
            <person name="Lipman D.J."/>
        </authorList>
    </citation>
    <scope>NUCLEOTIDE SEQUENCE</scope>
    <source>
        <strain evidence="11">OLC2673_Aeromonas</strain>
    </source>
</reference>
<keyword evidence="5" id="KW-0479">Metal-binding</keyword>
<dbReference type="GO" id="GO:0046872">
    <property type="term" value="F:metal ion binding"/>
    <property type="evidence" value="ECO:0007669"/>
    <property type="project" value="UniProtKB-KW"/>
</dbReference>
<dbReference type="Proteomes" id="UP000859505">
    <property type="component" value="Unassembled WGS sequence"/>
</dbReference>
<keyword evidence="6" id="KW-0732">Signal</keyword>
<evidence type="ECO:0000256" key="5">
    <source>
        <dbReference type="ARBA" id="ARBA00022723"/>
    </source>
</evidence>
<accession>A0AAD3U8E0</accession>
<gene>
    <name evidence="11" type="ORF">JAJ28_000873</name>
</gene>
<dbReference type="GO" id="GO:0051539">
    <property type="term" value="F:4 iron, 4 sulfur cluster binding"/>
    <property type="evidence" value="ECO:0007669"/>
    <property type="project" value="UniProtKB-KW"/>
</dbReference>
<evidence type="ECO:0000256" key="7">
    <source>
        <dbReference type="ARBA" id="ARBA00023002"/>
    </source>
</evidence>
<dbReference type="InterPro" id="IPR006963">
    <property type="entry name" value="Mopterin_OxRdtase_4Fe-4S_dom"/>
</dbReference>
<organism evidence="11 12">
    <name type="scientific">Aeromonas hydrophila</name>
    <dbReference type="NCBI Taxonomy" id="644"/>
    <lineage>
        <taxon>Bacteria</taxon>
        <taxon>Pseudomonadati</taxon>
        <taxon>Pseudomonadota</taxon>
        <taxon>Gammaproteobacteria</taxon>
        <taxon>Aeromonadales</taxon>
        <taxon>Aeromonadaceae</taxon>
        <taxon>Aeromonas</taxon>
    </lineage>
</organism>
<dbReference type="Pfam" id="PF00384">
    <property type="entry name" value="Molybdopterin"/>
    <property type="match status" value="1"/>
</dbReference>
<evidence type="ECO:0000313" key="12">
    <source>
        <dbReference type="Proteomes" id="UP000859505"/>
    </source>
</evidence>
<comment type="similarity">
    <text evidence="2">Belongs to the prokaryotic molybdopterin-containing oxidoreductase family.</text>
</comment>
<evidence type="ECO:0000256" key="6">
    <source>
        <dbReference type="ARBA" id="ARBA00022729"/>
    </source>
</evidence>
<evidence type="ECO:0000256" key="8">
    <source>
        <dbReference type="ARBA" id="ARBA00023004"/>
    </source>
</evidence>
<dbReference type="PANTHER" id="PTHR43742">
    <property type="entry name" value="TRIMETHYLAMINE-N-OXIDE REDUCTASE"/>
    <property type="match status" value="1"/>
</dbReference>
<dbReference type="SUPFAM" id="SSF50692">
    <property type="entry name" value="ADC-like"/>
    <property type="match status" value="1"/>
</dbReference>
<dbReference type="GO" id="GO:0016491">
    <property type="term" value="F:oxidoreductase activity"/>
    <property type="evidence" value="ECO:0007669"/>
    <property type="project" value="UniProtKB-KW"/>
</dbReference>
<evidence type="ECO:0000256" key="1">
    <source>
        <dbReference type="ARBA" id="ARBA00001942"/>
    </source>
</evidence>
<dbReference type="InterPro" id="IPR006656">
    <property type="entry name" value="Mopterin_OxRdtase"/>
</dbReference>
<dbReference type="Gene3D" id="2.40.40.20">
    <property type="match status" value="1"/>
</dbReference>
<proteinExistence type="inferred from homology"/>
<dbReference type="Pfam" id="PF04879">
    <property type="entry name" value="Molybdop_Fe4S4"/>
    <property type="match status" value="1"/>
</dbReference>
<keyword evidence="9" id="KW-0411">Iron-sulfur</keyword>
<dbReference type="PROSITE" id="PS51318">
    <property type="entry name" value="TAT"/>
    <property type="match status" value="1"/>
</dbReference>
<dbReference type="PROSITE" id="PS51669">
    <property type="entry name" value="4FE4S_MOW_BIS_MGD"/>
    <property type="match status" value="1"/>
</dbReference>
<dbReference type="InterPro" id="IPR006311">
    <property type="entry name" value="TAT_signal"/>
</dbReference>
<dbReference type="Pfam" id="PF01568">
    <property type="entry name" value="Molydop_binding"/>
    <property type="match status" value="1"/>
</dbReference>
<evidence type="ECO:0000259" key="10">
    <source>
        <dbReference type="PROSITE" id="PS51669"/>
    </source>
</evidence>
<dbReference type="Gene3D" id="3.40.50.740">
    <property type="match status" value="1"/>
</dbReference>
<evidence type="ECO:0000256" key="2">
    <source>
        <dbReference type="ARBA" id="ARBA00010312"/>
    </source>
</evidence>
<evidence type="ECO:0000313" key="11">
    <source>
        <dbReference type="EMBL" id="HAT6343180.1"/>
    </source>
</evidence>
<dbReference type="SUPFAM" id="SSF53706">
    <property type="entry name" value="Formate dehydrogenase/DMSO reductase, domains 1-3"/>
    <property type="match status" value="1"/>
</dbReference>
<evidence type="ECO:0000256" key="9">
    <source>
        <dbReference type="ARBA" id="ARBA00023014"/>
    </source>
</evidence>
<dbReference type="Gene3D" id="3.40.228.10">
    <property type="entry name" value="Dimethylsulfoxide Reductase, domain 2"/>
    <property type="match status" value="1"/>
</dbReference>
<dbReference type="InterPro" id="IPR009010">
    <property type="entry name" value="Asp_de-COase-like_dom_sf"/>
</dbReference>
<dbReference type="EMBL" id="DACTUL010000004">
    <property type="protein sequence ID" value="HAT6343180.1"/>
    <property type="molecule type" value="Genomic_DNA"/>
</dbReference>
<dbReference type="InterPro" id="IPR050612">
    <property type="entry name" value="Prok_Mopterin_Oxidored"/>
</dbReference>
<name>A0AAD3U8E0_AERHY</name>
<reference evidence="11" key="2">
    <citation type="submission" date="2020-01" db="EMBL/GenBank/DDBJ databases">
        <authorList>
            <consortium name="NCBI Pathogen Detection Project"/>
        </authorList>
    </citation>
    <scope>NUCLEOTIDE SEQUENCE</scope>
    <source>
        <strain evidence="11">OLC2673_Aeromonas</strain>
    </source>
</reference>
<dbReference type="AlphaFoldDB" id="A0AAD3U8E0"/>
<dbReference type="PANTHER" id="PTHR43742:SF9">
    <property type="entry name" value="TETRATHIONATE REDUCTASE SUBUNIT A"/>
    <property type="match status" value="1"/>
</dbReference>